<evidence type="ECO:0000313" key="1">
    <source>
        <dbReference type="EMBL" id="CAG8738707.1"/>
    </source>
</evidence>
<accession>A0ABN7V710</accession>
<comment type="caution">
    <text evidence="1">The sequence shown here is derived from an EMBL/GenBank/DDBJ whole genome shotgun (WGS) entry which is preliminary data.</text>
</comment>
<keyword evidence="2" id="KW-1185">Reference proteome</keyword>
<gene>
    <name evidence="1" type="ORF">GMARGA_LOCUS15146</name>
</gene>
<dbReference type="Proteomes" id="UP000789901">
    <property type="component" value="Unassembled WGS sequence"/>
</dbReference>
<evidence type="ECO:0000313" key="2">
    <source>
        <dbReference type="Proteomes" id="UP000789901"/>
    </source>
</evidence>
<sequence length="187" mass="21336">MEIDLPKSGCTFTTFAEVRAVIKRYAIRTHTVIILGRTSKNPNGSSYKQAFFVCKKQGKYSGPNKKYTTSEQFSTVMRKLDQDNLGLIEKLHNDGLRTRDIFFVLNSISSKHTHKSDVYNAVSNIATKAIHNDEHDQDRAFIQAVFWAYYSAFLDFSVAMDVLVIDVTYKTNCFLIPLIIICSIDQF</sequence>
<proteinExistence type="predicted"/>
<dbReference type="EMBL" id="CAJVQB010010311">
    <property type="protein sequence ID" value="CAG8738707.1"/>
    <property type="molecule type" value="Genomic_DNA"/>
</dbReference>
<reference evidence="1 2" key="1">
    <citation type="submission" date="2021-06" db="EMBL/GenBank/DDBJ databases">
        <authorList>
            <person name="Kallberg Y."/>
            <person name="Tangrot J."/>
            <person name="Rosling A."/>
        </authorList>
    </citation>
    <scope>NUCLEOTIDE SEQUENCE [LARGE SCALE GENOMIC DNA]</scope>
    <source>
        <strain evidence="1 2">120-4 pot B 10/14</strain>
    </source>
</reference>
<feature type="non-terminal residue" evidence="1">
    <location>
        <position position="187"/>
    </location>
</feature>
<name>A0ABN7V710_GIGMA</name>
<protein>
    <submittedName>
        <fullName evidence="1">40703_t:CDS:1</fullName>
    </submittedName>
</protein>
<organism evidence="1 2">
    <name type="scientific">Gigaspora margarita</name>
    <dbReference type="NCBI Taxonomy" id="4874"/>
    <lineage>
        <taxon>Eukaryota</taxon>
        <taxon>Fungi</taxon>
        <taxon>Fungi incertae sedis</taxon>
        <taxon>Mucoromycota</taxon>
        <taxon>Glomeromycotina</taxon>
        <taxon>Glomeromycetes</taxon>
        <taxon>Diversisporales</taxon>
        <taxon>Gigasporaceae</taxon>
        <taxon>Gigaspora</taxon>
    </lineage>
</organism>